<evidence type="ECO:0000256" key="2">
    <source>
        <dbReference type="ARBA" id="ARBA00012076"/>
    </source>
</evidence>
<evidence type="ECO:0000256" key="1">
    <source>
        <dbReference type="ARBA" id="ARBA00005254"/>
    </source>
</evidence>
<gene>
    <name evidence="8" type="ORF">PPACK8108_LOCUS12349</name>
    <name evidence="9" type="ORF">PPACK8108_LOCUS18308</name>
</gene>
<evidence type="ECO:0000256" key="5">
    <source>
        <dbReference type="ARBA" id="ARBA00023239"/>
    </source>
</evidence>
<dbReference type="FunFam" id="3.90.226.10:FF:000019">
    <property type="entry name" value="Enoyl-CoA hydratase, mitochondrial"/>
    <property type="match status" value="1"/>
</dbReference>
<dbReference type="PANTHER" id="PTHR11941:SF54">
    <property type="entry name" value="ENOYL-COA HYDRATASE, MITOCHONDRIAL"/>
    <property type="match status" value="1"/>
</dbReference>
<dbReference type="GO" id="GO:0005739">
    <property type="term" value="C:mitochondrion"/>
    <property type="evidence" value="ECO:0007669"/>
    <property type="project" value="TreeGrafter"/>
</dbReference>
<reference evidence="9" key="1">
    <citation type="submission" date="2022-06" db="EMBL/GenBank/DDBJ databases">
        <authorList>
            <consortium name="SYNGENTA / RWTH Aachen University"/>
        </authorList>
    </citation>
    <scope>NUCLEOTIDE SEQUENCE</scope>
</reference>
<dbReference type="InterPro" id="IPR018376">
    <property type="entry name" value="Enoyl-CoA_hyd/isom_CS"/>
</dbReference>
<dbReference type="EMBL" id="CALTRL010002954">
    <property type="protein sequence ID" value="CAH7677205.1"/>
    <property type="molecule type" value="Genomic_DNA"/>
</dbReference>
<dbReference type="PROSITE" id="PS00166">
    <property type="entry name" value="ENOYL_COA_HYDRATASE"/>
    <property type="match status" value="1"/>
</dbReference>
<dbReference type="Gene3D" id="3.90.226.10">
    <property type="entry name" value="2-enoyl-CoA Hydratase, Chain A, domain 1"/>
    <property type="match status" value="1"/>
</dbReference>
<dbReference type="EC" id="4.2.1.17" evidence="2"/>
<dbReference type="CDD" id="cd06558">
    <property type="entry name" value="crotonase-like"/>
    <property type="match status" value="1"/>
</dbReference>
<evidence type="ECO:0000256" key="4">
    <source>
        <dbReference type="ARBA" id="ARBA00023098"/>
    </source>
</evidence>
<dbReference type="EMBL" id="CALTRL010005273">
    <property type="protein sequence ID" value="CAH7684225.1"/>
    <property type="molecule type" value="Genomic_DNA"/>
</dbReference>
<dbReference type="Gene3D" id="1.10.12.10">
    <property type="entry name" value="Lyase 2-enoyl-coa Hydratase, Chain A, domain 2"/>
    <property type="match status" value="1"/>
</dbReference>
<dbReference type="InterPro" id="IPR001753">
    <property type="entry name" value="Enoyl-CoA_hydra/iso"/>
</dbReference>
<evidence type="ECO:0000256" key="7">
    <source>
        <dbReference type="RuleBase" id="RU003707"/>
    </source>
</evidence>
<evidence type="ECO:0000256" key="3">
    <source>
        <dbReference type="ARBA" id="ARBA00022832"/>
    </source>
</evidence>
<evidence type="ECO:0000313" key="10">
    <source>
        <dbReference type="Proteomes" id="UP001153365"/>
    </source>
</evidence>
<organism evidence="9 10">
    <name type="scientific">Phakopsora pachyrhizi</name>
    <name type="common">Asian soybean rust disease fungus</name>
    <dbReference type="NCBI Taxonomy" id="170000"/>
    <lineage>
        <taxon>Eukaryota</taxon>
        <taxon>Fungi</taxon>
        <taxon>Dikarya</taxon>
        <taxon>Basidiomycota</taxon>
        <taxon>Pucciniomycotina</taxon>
        <taxon>Pucciniomycetes</taxon>
        <taxon>Pucciniales</taxon>
        <taxon>Phakopsoraceae</taxon>
        <taxon>Phakopsora</taxon>
    </lineage>
</organism>
<dbReference type="GO" id="GO:0004300">
    <property type="term" value="F:enoyl-CoA hydratase activity"/>
    <property type="evidence" value="ECO:0007669"/>
    <property type="project" value="UniProtKB-EC"/>
</dbReference>
<keyword evidence="4" id="KW-0443">Lipid metabolism</keyword>
<dbReference type="PANTHER" id="PTHR11941">
    <property type="entry name" value="ENOYL-COA HYDRATASE-RELATED"/>
    <property type="match status" value="1"/>
</dbReference>
<dbReference type="Pfam" id="PF00378">
    <property type="entry name" value="ECH_1"/>
    <property type="match status" value="1"/>
</dbReference>
<sequence>MLGLRTVGWIFRSTPTVCQRIQGTTQRKYSSVNIPMDHKYIIHSKPAPLVSLIQLNRPKALNALSSELFRELNQTLRAIDESHTLPDSSKCIILTGSNKAFAAGADIVEMKDRSLANVYGSDFLADWTETIQTIKVPIIAAVSGFALGGGLELAMMCDIMLASSDAKFGMPEINLGVIPGAGGTQRLIRSVGKSKAMELILSGQHFSAQEAYEWGLISRVVEGGQEELLKESIELAKTIASKPKLAAQAAKESINSAYELQLKQGLAFEKRLFHLLFGTNDQKEGMNAFAERRKPDFKDS</sequence>
<dbReference type="InterPro" id="IPR014748">
    <property type="entry name" value="Enoyl-CoA_hydra_C"/>
</dbReference>
<proteinExistence type="inferred from homology"/>
<comment type="similarity">
    <text evidence="1 7">Belongs to the enoyl-CoA hydratase/isomerase family.</text>
</comment>
<keyword evidence="5" id="KW-0456">Lyase</keyword>
<comment type="caution">
    <text evidence="9">The sequence shown here is derived from an EMBL/GenBank/DDBJ whole genome shotgun (WGS) entry which is preliminary data.</text>
</comment>
<dbReference type="Proteomes" id="UP001153365">
    <property type="component" value="Unassembled WGS sequence"/>
</dbReference>
<dbReference type="FunFam" id="1.10.12.10:FF:000001">
    <property type="entry name" value="Probable enoyl-CoA hydratase, mitochondrial"/>
    <property type="match status" value="1"/>
</dbReference>
<name>A0AAV0BAH2_PHAPC</name>
<protein>
    <recommendedName>
        <fullName evidence="6">Probable enoyl-CoA hydratase, mitochondrial</fullName>
        <ecNumber evidence="2">4.2.1.17</ecNumber>
    </recommendedName>
</protein>
<evidence type="ECO:0000313" key="9">
    <source>
        <dbReference type="EMBL" id="CAH7684225.1"/>
    </source>
</evidence>
<keyword evidence="3" id="KW-0276">Fatty acid metabolism</keyword>
<dbReference type="InterPro" id="IPR029045">
    <property type="entry name" value="ClpP/crotonase-like_dom_sf"/>
</dbReference>
<dbReference type="GO" id="GO:0006635">
    <property type="term" value="P:fatty acid beta-oxidation"/>
    <property type="evidence" value="ECO:0007669"/>
    <property type="project" value="TreeGrafter"/>
</dbReference>
<accession>A0AAV0BAH2</accession>
<dbReference type="SUPFAM" id="SSF52096">
    <property type="entry name" value="ClpP/crotonase"/>
    <property type="match status" value="1"/>
</dbReference>
<evidence type="ECO:0000313" key="8">
    <source>
        <dbReference type="EMBL" id="CAH7677205.1"/>
    </source>
</evidence>
<evidence type="ECO:0000256" key="6">
    <source>
        <dbReference type="ARBA" id="ARBA00073937"/>
    </source>
</evidence>
<dbReference type="AlphaFoldDB" id="A0AAV0BAH2"/>
<keyword evidence="10" id="KW-1185">Reference proteome</keyword>